<proteinExistence type="predicted"/>
<sequence>MDDLDALLSSSHFYRCYSSFIINLERVERININNDKKLYSVTLDGFDGEIILSREKYKELMAVLRKKYSDLTL</sequence>
<reference evidence="2" key="1">
    <citation type="submission" date="2009-12" db="EMBL/GenBank/DDBJ databases">
        <authorList>
            <person name="Weinstock G."/>
            <person name="Sodergren E."/>
            <person name="Clifton S."/>
            <person name="Fulton L."/>
            <person name="Fulton B."/>
            <person name="Courtney L."/>
            <person name="Fronick C."/>
            <person name="Harrison M."/>
            <person name="Strong C."/>
            <person name="Farmer C."/>
            <person name="Delahaunty K."/>
            <person name="Markovic C."/>
            <person name="Hall O."/>
            <person name="Minx P."/>
            <person name="Tomlinson C."/>
            <person name="Mitreva M."/>
            <person name="Nelson J."/>
            <person name="Hou S."/>
            <person name="Wollam A."/>
            <person name="Pepin K.H."/>
            <person name="Johnson M."/>
            <person name="Bhonagiri V."/>
            <person name="Nash W.E."/>
            <person name="Warren W."/>
            <person name="Chinwalla A."/>
            <person name="Mardis E.R."/>
            <person name="Wilson R.K."/>
        </authorList>
    </citation>
    <scope>NUCLEOTIDE SEQUENCE [LARGE SCALE GENOMIC DNA]</scope>
    <source>
        <strain evidence="2">DSM 15176</strain>
    </source>
</reference>
<dbReference type="PROSITE" id="PS50930">
    <property type="entry name" value="HTH_LYTTR"/>
    <property type="match status" value="1"/>
</dbReference>
<comment type="caution">
    <text evidence="2">The sequence shown here is derived from an EMBL/GenBank/DDBJ whole genome shotgun (WGS) entry which is preliminary data.</text>
</comment>
<dbReference type="InterPro" id="IPR007492">
    <property type="entry name" value="LytTR_DNA-bd_dom"/>
</dbReference>
<evidence type="ECO:0000313" key="2">
    <source>
        <dbReference type="EMBL" id="EFB75378.1"/>
    </source>
</evidence>
<dbReference type="GO" id="GO:0003677">
    <property type="term" value="F:DNA binding"/>
    <property type="evidence" value="ECO:0007669"/>
    <property type="project" value="InterPro"/>
</dbReference>
<name>D1PPN4_9FIRM</name>
<gene>
    <name evidence="2" type="ORF">SUBVAR_06351</name>
</gene>
<keyword evidence="3" id="KW-1185">Reference proteome</keyword>
<dbReference type="Proteomes" id="UP000003438">
    <property type="component" value="Unassembled WGS sequence"/>
</dbReference>
<dbReference type="STRING" id="411471.SUBVAR_06351"/>
<dbReference type="Gene3D" id="2.40.50.1020">
    <property type="entry name" value="LytTr DNA-binding domain"/>
    <property type="match status" value="1"/>
</dbReference>
<organism evidence="2 3">
    <name type="scientific">Subdoligranulum variabile DSM 15176</name>
    <dbReference type="NCBI Taxonomy" id="411471"/>
    <lineage>
        <taxon>Bacteria</taxon>
        <taxon>Bacillati</taxon>
        <taxon>Bacillota</taxon>
        <taxon>Clostridia</taxon>
        <taxon>Eubacteriales</taxon>
        <taxon>Oscillospiraceae</taxon>
        <taxon>Subdoligranulum</taxon>
    </lineage>
</organism>
<dbReference type="HOGENOM" id="CLU_2703474_0_0_9"/>
<feature type="domain" description="HTH LytTR-type" evidence="1">
    <location>
        <begin position="1"/>
        <end position="66"/>
    </location>
</feature>
<accession>D1PPN4</accession>
<evidence type="ECO:0000259" key="1">
    <source>
        <dbReference type="PROSITE" id="PS50930"/>
    </source>
</evidence>
<dbReference type="Pfam" id="PF04397">
    <property type="entry name" value="LytTR"/>
    <property type="match status" value="1"/>
</dbReference>
<evidence type="ECO:0000313" key="3">
    <source>
        <dbReference type="Proteomes" id="UP000003438"/>
    </source>
</evidence>
<protein>
    <recommendedName>
        <fullName evidence="1">HTH LytTR-type domain-containing protein</fullName>
    </recommendedName>
</protein>
<dbReference type="EMBL" id="ACBY02000027">
    <property type="protein sequence ID" value="EFB75378.1"/>
    <property type="molecule type" value="Genomic_DNA"/>
</dbReference>
<dbReference type="AlphaFoldDB" id="D1PPN4"/>